<protein>
    <recommendedName>
        <fullName evidence="9">Acetylglutamate kinase</fullName>
        <ecNumber evidence="9">2.7.2.8</ecNumber>
    </recommendedName>
    <alternativeName>
        <fullName evidence="9">N-acetyl-L-glutamate 5-phosphotransferase</fullName>
    </alternativeName>
    <alternativeName>
        <fullName evidence="9">NAG kinase</fullName>
        <shortName evidence="9">NAGK</shortName>
    </alternativeName>
</protein>
<dbReference type="NCBIfam" id="TIGR00761">
    <property type="entry name" value="argB"/>
    <property type="match status" value="1"/>
</dbReference>
<comment type="subcellular location">
    <subcellularLocation>
        <location evidence="9">Cytoplasm</location>
    </subcellularLocation>
</comment>
<sequence length="288" mass="31590">MFKHLIKRANAVLEALPYLTKFNGKTIVIKYGGAAMQSDELKHSVIQDVVLLKMVGMEPILVHGGGPEINKALRRKGLEPKFVGGYRVTDKETMKVVQKVLGEKINQQIVSLIKKAGGKAKGFYGKKGRVIKAFKYWKKDADGNQVDLGFTGQVGGIRYRFLNKWMKLGYIPVLSSIGVGKRGGIYNINADKAAAAIAAYLKAEKLIMMTDVLGVLESGKLVSEINTYRAEKMIKSGSISGGMIPKVKSCLYSLRKGVKTAHIIDGRLPHAILLELFTDHGIGTMVRK</sequence>
<dbReference type="Proteomes" id="UP000178724">
    <property type="component" value="Unassembled WGS sequence"/>
</dbReference>
<dbReference type="HAMAP" id="MF_00082">
    <property type="entry name" value="ArgB"/>
    <property type="match status" value="1"/>
</dbReference>
<dbReference type="SUPFAM" id="SSF53633">
    <property type="entry name" value="Carbamate kinase-like"/>
    <property type="match status" value="1"/>
</dbReference>
<keyword evidence="9" id="KW-0963">Cytoplasm</keyword>
<dbReference type="CDD" id="cd04250">
    <property type="entry name" value="AAK_NAGK-C"/>
    <property type="match status" value="1"/>
</dbReference>
<dbReference type="GO" id="GO:0003991">
    <property type="term" value="F:acetylglutamate kinase activity"/>
    <property type="evidence" value="ECO:0007669"/>
    <property type="project" value="UniProtKB-UniRule"/>
</dbReference>
<keyword evidence="6 9" id="KW-0418">Kinase</keyword>
<evidence type="ECO:0000256" key="6">
    <source>
        <dbReference type="ARBA" id="ARBA00022777"/>
    </source>
</evidence>
<dbReference type="GO" id="GO:0005737">
    <property type="term" value="C:cytoplasm"/>
    <property type="evidence" value="ECO:0007669"/>
    <property type="project" value="UniProtKB-SubCell"/>
</dbReference>
<dbReference type="GO" id="GO:0042450">
    <property type="term" value="P:L-arginine biosynthetic process via ornithine"/>
    <property type="evidence" value="ECO:0007669"/>
    <property type="project" value="UniProtKB-UniRule"/>
</dbReference>
<keyword evidence="2 9" id="KW-0055">Arginine biosynthesis</keyword>
<evidence type="ECO:0000256" key="9">
    <source>
        <dbReference type="HAMAP-Rule" id="MF_00082"/>
    </source>
</evidence>
<proteinExistence type="inferred from homology"/>
<dbReference type="PIRSF" id="PIRSF000728">
    <property type="entry name" value="NAGK"/>
    <property type="match status" value="1"/>
</dbReference>
<dbReference type="UniPathway" id="UPA00068">
    <property type="reaction ID" value="UER00107"/>
</dbReference>
<dbReference type="FunFam" id="3.40.1160.10:FF:000004">
    <property type="entry name" value="Acetylglutamate kinase"/>
    <property type="match status" value="1"/>
</dbReference>
<reference evidence="11 12" key="1">
    <citation type="journal article" date="2016" name="Nat. Commun.">
        <title>Thousands of microbial genomes shed light on interconnected biogeochemical processes in an aquifer system.</title>
        <authorList>
            <person name="Anantharaman K."/>
            <person name="Brown C.T."/>
            <person name="Hug L.A."/>
            <person name="Sharon I."/>
            <person name="Castelle C.J."/>
            <person name="Probst A.J."/>
            <person name="Thomas B.C."/>
            <person name="Singh A."/>
            <person name="Wilkins M.J."/>
            <person name="Karaoz U."/>
            <person name="Brodie E.L."/>
            <person name="Williams K.H."/>
            <person name="Hubbard S.S."/>
            <person name="Banfield J.F."/>
        </authorList>
    </citation>
    <scope>NUCLEOTIDE SEQUENCE [LARGE SCALE GENOMIC DNA]</scope>
</reference>
<dbReference type="InterPro" id="IPR041727">
    <property type="entry name" value="NAGK-C"/>
</dbReference>
<organism evidence="11 12">
    <name type="scientific">candidate division WOR-1 bacterium RIFCSPHIGHO2_01_FULL_53_15</name>
    <dbReference type="NCBI Taxonomy" id="1802564"/>
    <lineage>
        <taxon>Bacteria</taxon>
        <taxon>Bacillati</taxon>
        <taxon>Saganbacteria</taxon>
    </lineage>
</organism>
<comment type="function">
    <text evidence="9">Catalyzes the ATP-dependent phosphorylation of N-acetyl-L-glutamate.</text>
</comment>
<feature type="site" description="Transition state stabilizer" evidence="9">
    <location>
        <position position="246"/>
    </location>
</feature>
<comment type="catalytic activity">
    <reaction evidence="8 9">
        <text>N-acetyl-L-glutamate + ATP = N-acetyl-L-glutamyl 5-phosphate + ADP</text>
        <dbReference type="Rhea" id="RHEA:14629"/>
        <dbReference type="ChEBI" id="CHEBI:30616"/>
        <dbReference type="ChEBI" id="CHEBI:44337"/>
        <dbReference type="ChEBI" id="CHEBI:57936"/>
        <dbReference type="ChEBI" id="CHEBI:456216"/>
        <dbReference type="EC" id="2.7.2.8"/>
    </reaction>
</comment>
<dbReference type="InterPro" id="IPR036393">
    <property type="entry name" value="AceGlu_kinase-like_sf"/>
</dbReference>
<dbReference type="Gene3D" id="3.40.1160.10">
    <property type="entry name" value="Acetylglutamate kinase-like"/>
    <property type="match status" value="1"/>
</dbReference>
<feature type="site" description="Transition state stabilizer" evidence="9">
    <location>
        <position position="30"/>
    </location>
</feature>
<dbReference type="EMBL" id="METM01000016">
    <property type="protein sequence ID" value="OGB89996.1"/>
    <property type="molecule type" value="Genomic_DNA"/>
</dbReference>
<evidence type="ECO:0000256" key="2">
    <source>
        <dbReference type="ARBA" id="ARBA00022571"/>
    </source>
</evidence>
<dbReference type="PANTHER" id="PTHR23342">
    <property type="entry name" value="N-ACETYLGLUTAMATE SYNTHASE"/>
    <property type="match status" value="1"/>
</dbReference>
<feature type="binding site" evidence="9">
    <location>
        <position position="187"/>
    </location>
    <ligand>
        <name>substrate</name>
    </ligand>
</feature>
<evidence type="ECO:0000313" key="11">
    <source>
        <dbReference type="EMBL" id="OGB89996.1"/>
    </source>
</evidence>
<evidence type="ECO:0000256" key="5">
    <source>
        <dbReference type="ARBA" id="ARBA00022741"/>
    </source>
</evidence>
<evidence type="ECO:0000256" key="4">
    <source>
        <dbReference type="ARBA" id="ARBA00022679"/>
    </source>
</evidence>
<feature type="domain" description="Aspartate/glutamate/uridylate kinase" evidence="10">
    <location>
        <begin position="25"/>
        <end position="265"/>
    </location>
</feature>
<dbReference type="PANTHER" id="PTHR23342:SF0">
    <property type="entry name" value="N-ACETYLGLUTAMATE SYNTHASE, MITOCHONDRIAL"/>
    <property type="match status" value="1"/>
</dbReference>
<dbReference type="Pfam" id="PF00696">
    <property type="entry name" value="AA_kinase"/>
    <property type="match status" value="1"/>
</dbReference>
<accession>A0A1F4Q2C7</accession>
<evidence type="ECO:0000256" key="7">
    <source>
        <dbReference type="ARBA" id="ARBA00022840"/>
    </source>
</evidence>
<keyword evidence="7 9" id="KW-0067">ATP-binding</keyword>
<feature type="binding site" evidence="9">
    <location>
        <begin position="65"/>
        <end position="66"/>
    </location>
    <ligand>
        <name>substrate</name>
    </ligand>
</feature>
<dbReference type="AlphaFoldDB" id="A0A1F4Q2C7"/>
<dbReference type="GO" id="GO:0005524">
    <property type="term" value="F:ATP binding"/>
    <property type="evidence" value="ECO:0007669"/>
    <property type="project" value="UniProtKB-UniRule"/>
</dbReference>
<name>A0A1F4Q2C7_UNCSA</name>
<dbReference type="InterPro" id="IPR037528">
    <property type="entry name" value="ArgB"/>
</dbReference>
<evidence type="ECO:0000256" key="8">
    <source>
        <dbReference type="ARBA" id="ARBA00048141"/>
    </source>
</evidence>
<feature type="binding site" evidence="9">
    <location>
        <position position="87"/>
    </location>
    <ligand>
        <name>substrate</name>
    </ligand>
</feature>
<evidence type="ECO:0000259" key="10">
    <source>
        <dbReference type="Pfam" id="PF00696"/>
    </source>
</evidence>
<keyword evidence="5 9" id="KW-0547">Nucleotide-binding</keyword>
<keyword evidence="4 9" id="KW-0808">Transferase</keyword>
<evidence type="ECO:0000256" key="1">
    <source>
        <dbReference type="ARBA" id="ARBA00004828"/>
    </source>
</evidence>
<dbReference type="InterPro" id="IPR004662">
    <property type="entry name" value="AcgluKinase_fam"/>
</dbReference>
<comment type="caution">
    <text evidence="11">The sequence shown here is derived from an EMBL/GenBank/DDBJ whole genome shotgun (WGS) entry which is preliminary data.</text>
</comment>
<comment type="pathway">
    <text evidence="1 9">Amino-acid biosynthesis; L-arginine biosynthesis; N(2)-acetyl-L-ornithine from L-glutamate: step 2/4.</text>
</comment>
<gene>
    <name evidence="9" type="primary">argB</name>
    <name evidence="11" type="ORF">A2625_01470</name>
</gene>
<comment type="similarity">
    <text evidence="9">Belongs to the acetylglutamate kinase family. ArgB subfamily.</text>
</comment>
<dbReference type="InterPro" id="IPR001048">
    <property type="entry name" value="Asp/Glu/Uridylate_kinase"/>
</dbReference>
<keyword evidence="3 9" id="KW-0028">Amino-acid biosynthesis</keyword>
<dbReference type="EC" id="2.7.2.8" evidence="9"/>
<evidence type="ECO:0000256" key="3">
    <source>
        <dbReference type="ARBA" id="ARBA00022605"/>
    </source>
</evidence>
<evidence type="ECO:0000313" key="12">
    <source>
        <dbReference type="Proteomes" id="UP000178724"/>
    </source>
</evidence>